<dbReference type="Gene3D" id="1.10.10.10">
    <property type="entry name" value="Winged helix-like DNA-binding domain superfamily/Winged helix DNA-binding domain"/>
    <property type="match status" value="1"/>
</dbReference>
<evidence type="ECO:0000259" key="4">
    <source>
        <dbReference type="PROSITE" id="PS50949"/>
    </source>
</evidence>
<evidence type="ECO:0000256" key="3">
    <source>
        <dbReference type="ARBA" id="ARBA00023163"/>
    </source>
</evidence>
<evidence type="ECO:0000313" key="6">
    <source>
        <dbReference type="Proteomes" id="UP000070810"/>
    </source>
</evidence>
<dbReference type="GO" id="GO:0003700">
    <property type="term" value="F:DNA-binding transcription factor activity"/>
    <property type="evidence" value="ECO:0007669"/>
    <property type="project" value="InterPro"/>
</dbReference>
<evidence type="ECO:0000313" key="5">
    <source>
        <dbReference type="EMBL" id="KTR86755.1"/>
    </source>
</evidence>
<dbReference type="GO" id="GO:0003677">
    <property type="term" value="F:DNA binding"/>
    <property type="evidence" value="ECO:0007669"/>
    <property type="project" value="UniProtKB-KW"/>
</dbReference>
<dbReference type="Pfam" id="PF00392">
    <property type="entry name" value="GntR"/>
    <property type="match status" value="1"/>
</dbReference>
<dbReference type="PATRIC" id="fig|1079994.3.peg.624"/>
<dbReference type="SMART" id="SM00895">
    <property type="entry name" value="FCD"/>
    <property type="match status" value="1"/>
</dbReference>
<dbReference type="SMART" id="SM00345">
    <property type="entry name" value="HTH_GNTR"/>
    <property type="match status" value="1"/>
</dbReference>
<accession>A0A147EQS3</accession>
<dbReference type="SUPFAM" id="SSF46785">
    <property type="entry name" value="Winged helix' DNA-binding domain"/>
    <property type="match status" value="1"/>
</dbReference>
<dbReference type="OrthoDB" id="8680240at2"/>
<reference evidence="5 6" key="1">
    <citation type="journal article" date="2016" name="Front. Microbiol.">
        <title>Genomic Resource of Rice Seed Associated Bacteria.</title>
        <authorList>
            <person name="Midha S."/>
            <person name="Bansal K."/>
            <person name="Sharma S."/>
            <person name="Kumar N."/>
            <person name="Patil P.P."/>
            <person name="Chaudhry V."/>
            <person name="Patil P.B."/>
        </authorList>
    </citation>
    <scope>NUCLEOTIDE SEQUENCE [LARGE SCALE GENOMIC DNA]</scope>
    <source>
        <strain evidence="5 6">NS354</strain>
    </source>
</reference>
<dbReference type="InterPro" id="IPR000524">
    <property type="entry name" value="Tscrpt_reg_HTH_GntR"/>
</dbReference>
<dbReference type="Proteomes" id="UP000070810">
    <property type="component" value="Unassembled WGS sequence"/>
</dbReference>
<dbReference type="AlphaFoldDB" id="A0A147EQS3"/>
<dbReference type="PANTHER" id="PTHR43537">
    <property type="entry name" value="TRANSCRIPTIONAL REGULATOR, GNTR FAMILY"/>
    <property type="match status" value="1"/>
</dbReference>
<protein>
    <submittedName>
        <fullName evidence="5">GntR family transcriptional regulator</fullName>
    </submittedName>
</protein>
<keyword evidence="6" id="KW-1185">Reference proteome</keyword>
<dbReference type="InterPro" id="IPR036390">
    <property type="entry name" value="WH_DNA-bd_sf"/>
</dbReference>
<sequence>MHTPVTRISATEAAFRAIRDLIDDDAISPGDRLPGELTLAKQFGVSRSVVREALHACATLGLTETRSGSGTYVVSKTPSGVSEFGGFDPDHLMEARIHVEVPTAGHAAQRRTAAELDAMRRLLSRMLDTTVLHDWVRLDRDFHTLIAEASHNSVLLSITASMRRSLDLQSEFLNITQARQLDSDVEHAAIFAAIEACDRAGAERAALQHIEAVASAIRAGR</sequence>
<keyword evidence="3" id="KW-0804">Transcription</keyword>
<dbReference type="PRINTS" id="PR00035">
    <property type="entry name" value="HTHGNTR"/>
</dbReference>
<keyword evidence="1" id="KW-0805">Transcription regulation</keyword>
<dbReference type="SUPFAM" id="SSF48008">
    <property type="entry name" value="GntR ligand-binding domain-like"/>
    <property type="match status" value="1"/>
</dbReference>
<evidence type="ECO:0000256" key="2">
    <source>
        <dbReference type="ARBA" id="ARBA00023125"/>
    </source>
</evidence>
<dbReference type="PANTHER" id="PTHR43537:SF5">
    <property type="entry name" value="UXU OPERON TRANSCRIPTIONAL REGULATOR"/>
    <property type="match status" value="1"/>
</dbReference>
<dbReference type="Pfam" id="PF07729">
    <property type="entry name" value="FCD"/>
    <property type="match status" value="1"/>
</dbReference>
<comment type="caution">
    <text evidence="5">The sequence shown here is derived from an EMBL/GenBank/DDBJ whole genome shotgun (WGS) entry which is preliminary data.</text>
</comment>
<gene>
    <name evidence="5" type="ORF">NS354_03185</name>
</gene>
<dbReference type="EMBL" id="LDRK01000015">
    <property type="protein sequence ID" value="KTR86755.1"/>
    <property type="molecule type" value="Genomic_DNA"/>
</dbReference>
<name>A0A147EQS3_9MICO</name>
<dbReference type="CDD" id="cd07377">
    <property type="entry name" value="WHTH_GntR"/>
    <property type="match status" value="1"/>
</dbReference>
<dbReference type="Gene3D" id="1.20.120.530">
    <property type="entry name" value="GntR ligand-binding domain-like"/>
    <property type="match status" value="1"/>
</dbReference>
<dbReference type="PROSITE" id="PS50949">
    <property type="entry name" value="HTH_GNTR"/>
    <property type="match status" value="1"/>
</dbReference>
<dbReference type="InterPro" id="IPR011711">
    <property type="entry name" value="GntR_C"/>
</dbReference>
<feature type="domain" description="HTH gntR-type" evidence="4">
    <location>
        <begin position="8"/>
        <end position="76"/>
    </location>
</feature>
<proteinExistence type="predicted"/>
<evidence type="ECO:0000256" key="1">
    <source>
        <dbReference type="ARBA" id="ARBA00023015"/>
    </source>
</evidence>
<organism evidence="5 6">
    <name type="scientific">Leucobacter chromiiresistens</name>
    <dbReference type="NCBI Taxonomy" id="1079994"/>
    <lineage>
        <taxon>Bacteria</taxon>
        <taxon>Bacillati</taxon>
        <taxon>Actinomycetota</taxon>
        <taxon>Actinomycetes</taxon>
        <taxon>Micrococcales</taxon>
        <taxon>Microbacteriaceae</taxon>
        <taxon>Leucobacter</taxon>
    </lineage>
</organism>
<dbReference type="InterPro" id="IPR008920">
    <property type="entry name" value="TF_FadR/GntR_C"/>
</dbReference>
<keyword evidence="2" id="KW-0238">DNA-binding</keyword>
<dbReference type="InterPro" id="IPR036388">
    <property type="entry name" value="WH-like_DNA-bd_sf"/>
</dbReference>